<keyword evidence="2" id="KW-0812">Transmembrane</keyword>
<sequence>MMLISIEMAASDAAWGVTGALVAGLVVAGFLVWAIRLGIKVRRREQDPSRTSPQPPRPDRGGGHDMSAHERREPDEVPRAADESERLTPHQLHSSGSRRSEDQSRPRWESGSGGSFGSGGSGAS</sequence>
<evidence type="ECO:0000313" key="4">
    <source>
        <dbReference type="Proteomes" id="UP001501563"/>
    </source>
</evidence>
<feature type="transmembrane region" description="Helical" evidence="2">
    <location>
        <begin position="13"/>
        <end position="35"/>
    </location>
</feature>
<reference evidence="4" key="1">
    <citation type="journal article" date="2019" name="Int. J. Syst. Evol. Microbiol.">
        <title>The Global Catalogue of Microorganisms (GCM) 10K type strain sequencing project: providing services to taxonomists for standard genome sequencing and annotation.</title>
        <authorList>
            <consortium name="The Broad Institute Genomics Platform"/>
            <consortium name="The Broad Institute Genome Sequencing Center for Infectious Disease"/>
            <person name="Wu L."/>
            <person name="Ma J."/>
        </authorList>
    </citation>
    <scope>NUCLEOTIDE SEQUENCE [LARGE SCALE GENOMIC DNA]</scope>
    <source>
        <strain evidence="4">JCM 16578</strain>
    </source>
</reference>
<protein>
    <recommendedName>
        <fullName evidence="5">Secreted protein</fullName>
    </recommendedName>
</protein>
<evidence type="ECO:0000256" key="1">
    <source>
        <dbReference type="SAM" id="MobiDB-lite"/>
    </source>
</evidence>
<proteinExistence type="predicted"/>
<dbReference type="EMBL" id="BAAAZA010000020">
    <property type="protein sequence ID" value="GAA3884882.1"/>
    <property type="molecule type" value="Genomic_DNA"/>
</dbReference>
<feature type="compositionally biased region" description="Basic and acidic residues" evidence="1">
    <location>
        <begin position="57"/>
        <end position="88"/>
    </location>
</feature>
<feature type="compositionally biased region" description="Basic and acidic residues" evidence="1">
    <location>
        <begin position="98"/>
        <end position="108"/>
    </location>
</feature>
<dbReference type="InterPro" id="IPR045513">
    <property type="entry name" value="DUF6479"/>
</dbReference>
<gene>
    <name evidence="3" type="ORF">GCM10022207_60160</name>
</gene>
<keyword evidence="2" id="KW-1133">Transmembrane helix</keyword>
<comment type="caution">
    <text evidence="3">The sequence shown here is derived from an EMBL/GenBank/DDBJ whole genome shotgun (WGS) entry which is preliminary data.</text>
</comment>
<keyword evidence="2" id="KW-0472">Membrane</keyword>
<accession>A0ABP7KSD2</accession>
<evidence type="ECO:0000256" key="2">
    <source>
        <dbReference type="SAM" id="Phobius"/>
    </source>
</evidence>
<keyword evidence="4" id="KW-1185">Reference proteome</keyword>
<feature type="compositionally biased region" description="Gly residues" evidence="1">
    <location>
        <begin position="111"/>
        <end position="124"/>
    </location>
</feature>
<evidence type="ECO:0008006" key="5">
    <source>
        <dbReference type="Google" id="ProtNLM"/>
    </source>
</evidence>
<organism evidence="3 4">
    <name type="scientific">Streptomyces lannensis</name>
    <dbReference type="NCBI Taxonomy" id="766498"/>
    <lineage>
        <taxon>Bacteria</taxon>
        <taxon>Bacillati</taxon>
        <taxon>Actinomycetota</taxon>
        <taxon>Actinomycetes</taxon>
        <taxon>Kitasatosporales</taxon>
        <taxon>Streptomycetaceae</taxon>
        <taxon>Streptomyces</taxon>
    </lineage>
</organism>
<evidence type="ECO:0000313" key="3">
    <source>
        <dbReference type="EMBL" id="GAA3884882.1"/>
    </source>
</evidence>
<name>A0ABP7KSD2_9ACTN</name>
<dbReference type="Pfam" id="PF20087">
    <property type="entry name" value="DUF6479"/>
    <property type="match status" value="1"/>
</dbReference>
<feature type="region of interest" description="Disordered" evidence="1">
    <location>
        <begin position="42"/>
        <end position="124"/>
    </location>
</feature>
<dbReference type="Proteomes" id="UP001501563">
    <property type="component" value="Unassembled WGS sequence"/>
</dbReference>